<dbReference type="Pfam" id="PF07687">
    <property type="entry name" value="M20_dimer"/>
    <property type="match status" value="1"/>
</dbReference>
<evidence type="ECO:0000313" key="12">
    <source>
        <dbReference type="Proteomes" id="UP000242763"/>
    </source>
</evidence>
<dbReference type="STRING" id="1121003.SAMN03080618_01603"/>
<comment type="cofactor">
    <cofactor evidence="1">
        <name>Zn(2+)</name>
        <dbReference type="ChEBI" id="CHEBI:29105"/>
    </cofactor>
</comment>
<dbReference type="Proteomes" id="UP000242763">
    <property type="component" value="Unassembled WGS sequence"/>
</dbReference>
<reference evidence="12" key="1">
    <citation type="submission" date="2016-10" db="EMBL/GenBank/DDBJ databases">
        <authorList>
            <person name="Varghese N."/>
            <person name="Submissions S."/>
        </authorList>
    </citation>
    <scope>NUCLEOTIDE SEQUENCE [LARGE SCALE GENOMIC DNA]</scope>
    <source>
        <strain evidence="12">DSM 21857</strain>
    </source>
</reference>
<keyword evidence="3" id="KW-0963">Cytoplasm</keyword>
<dbReference type="SUPFAM" id="SSF53187">
    <property type="entry name" value="Zn-dependent exopeptidases"/>
    <property type="match status" value="1"/>
</dbReference>
<proteinExistence type="inferred from homology"/>
<keyword evidence="6" id="KW-0479">Metal-binding</keyword>
<evidence type="ECO:0000256" key="8">
    <source>
        <dbReference type="ARBA" id="ARBA00022833"/>
    </source>
</evidence>
<evidence type="ECO:0000256" key="2">
    <source>
        <dbReference type="ARBA" id="ARBA00005691"/>
    </source>
</evidence>
<dbReference type="InterPro" id="IPR001261">
    <property type="entry name" value="ArgE/DapE_CS"/>
</dbReference>
<evidence type="ECO:0000256" key="5">
    <source>
        <dbReference type="ARBA" id="ARBA00022605"/>
    </source>
</evidence>
<comment type="similarity">
    <text evidence="2">Belongs to the peptidase M20A family. ArgE subfamily.</text>
</comment>
<dbReference type="AlphaFoldDB" id="A0A1I3LZA4"/>
<dbReference type="Pfam" id="PF01546">
    <property type="entry name" value="Peptidase_M20"/>
    <property type="match status" value="1"/>
</dbReference>
<protein>
    <submittedName>
        <fullName evidence="11">Acetylornithine deacetylase</fullName>
    </submittedName>
</protein>
<evidence type="ECO:0000313" key="11">
    <source>
        <dbReference type="EMBL" id="SFI90084.1"/>
    </source>
</evidence>
<dbReference type="GO" id="GO:0008777">
    <property type="term" value="F:acetylornithine deacetylase activity"/>
    <property type="evidence" value="ECO:0007669"/>
    <property type="project" value="TreeGrafter"/>
</dbReference>
<organism evidence="11 12">
    <name type="scientific">Aquamicrobium aerolatum DSM 21857</name>
    <dbReference type="NCBI Taxonomy" id="1121003"/>
    <lineage>
        <taxon>Bacteria</taxon>
        <taxon>Pseudomonadati</taxon>
        <taxon>Pseudomonadota</taxon>
        <taxon>Alphaproteobacteria</taxon>
        <taxon>Hyphomicrobiales</taxon>
        <taxon>Phyllobacteriaceae</taxon>
        <taxon>Aerobium</taxon>
    </lineage>
</organism>
<dbReference type="SUPFAM" id="SSF55031">
    <property type="entry name" value="Bacterial exopeptidase dimerisation domain"/>
    <property type="match status" value="1"/>
</dbReference>
<keyword evidence="5" id="KW-0028">Amino-acid biosynthesis</keyword>
<dbReference type="CDD" id="cd03894">
    <property type="entry name" value="M20_ArgE"/>
    <property type="match status" value="1"/>
</dbReference>
<dbReference type="InterPro" id="IPR010169">
    <property type="entry name" value="AcOrn-deacetyl"/>
</dbReference>
<dbReference type="InterPro" id="IPR011650">
    <property type="entry name" value="Peptidase_M20_dimer"/>
</dbReference>
<keyword evidence="12" id="KW-1185">Reference proteome</keyword>
<evidence type="ECO:0000256" key="3">
    <source>
        <dbReference type="ARBA" id="ARBA00022490"/>
    </source>
</evidence>
<dbReference type="PANTHER" id="PTHR43808:SF31">
    <property type="entry name" value="N-ACETYL-L-CITRULLINE DEACETYLASE"/>
    <property type="match status" value="1"/>
</dbReference>
<dbReference type="OrthoDB" id="9809784at2"/>
<evidence type="ECO:0000256" key="1">
    <source>
        <dbReference type="ARBA" id="ARBA00001947"/>
    </source>
</evidence>
<dbReference type="GO" id="GO:0046872">
    <property type="term" value="F:metal ion binding"/>
    <property type="evidence" value="ECO:0007669"/>
    <property type="project" value="UniProtKB-KW"/>
</dbReference>
<dbReference type="InterPro" id="IPR050072">
    <property type="entry name" value="Peptidase_M20A"/>
</dbReference>
<dbReference type="EMBL" id="FORF01000008">
    <property type="protein sequence ID" value="SFI90084.1"/>
    <property type="molecule type" value="Genomic_DNA"/>
</dbReference>
<name>A0A1I3LZA4_9HYPH</name>
<keyword evidence="7" id="KW-0378">Hydrolase</keyword>
<feature type="domain" description="Peptidase M20 dimerisation" evidence="10">
    <location>
        <begin position="173"/>
        <end position="274"/>
    </location>
</feature>
<keyword evidence="4" id="KW-0055">Arginine biosynthesis</keyword>
<evidence type="ECO:0000256" key="9">
    <source>
        <dbReference type="ARBA" id="ARBA00023285"/>
    </source>
</evidence>
<accession>A0A1I3LZA4</accession>
<dbReference type="NCBIfam" id="NF005710">
    <property type="entry name" value="PRK07522.1"/>
    <property type="match status" value="1"/>
</dbReference>
<dbReference type="InterPro" id="IPR036264">
    <property type="entry name" value="Bact_exopeptidase_dim_dom"/>
</dbReference>
<evidence type="ECO:0000256" key="4">
    <source>
        <dbReference type="ARBA" id="ARBA00022571"/>
    </source>
</evidence>
<dbReference type="GO" id="GO:0006526">
    <property type="term" value="P:L-arginine biosynthetic process"/>
    <property type="evidence" value="ECO:0007669"/>
    <property type="project" value="UniProtKB-KW"/>
</dbReference>
<dbReference type="InterPro" id="IPR002933">
    <property type="entry name" value="Peptidase_M20"/>
</dbReference>
<evidence type="ECO:0000256" key="6">
    <source>
        <dbReference type="ARBA" id="ARBA00022723"/>
    </source>
</evidence>
<keyword evidence="8" id="KW-0862">Zinc</keyword>
<sequence>MNLEDDIRILSDLVACATISDRSNLDIVDYIERYLTDYGAVTWRVASEDGLKASLLARLGPDVPGGLVLSAHTDVVPVEGQQWATDPFRLTRIGDRLYGRGAADMKGFIASALACVPDIDAGKLSKPVYFALSYDEELGCLGVHDLIDDLINRNITPDLCIVGEPTRMEIGLAHKGNCTFRLIFTGQAAHSSRAPAAVNAVDYAARYVSMLTQMASQIAADGPFDPGFDIPHTTVHVGGIRGGTQVNIVPDVCVVDMEFRYLPGEDSETLARRFVFDPAATLRAEMKARHSDCGVTVEDVYSYPSFGMPADDRAVILAKRCAGKNADVKLSYGTEAGCFTSKMKIPVVVCGPGDIAQAHKADEFVELEQLAEAKRFILQSCNAFC</sequence>
<dbReference type="PANTHER" id="PTHR43808">
    <property type="entry name" value="ACETYLORNITHINE DEACETYLASE"/>
    <property type="match status" value="1"/>
</dbReference>
<evidence type="ECO:0000259" key="10">
    <source>
        <dbReference type="Pfam" id="PF07687"/>
    </source>
</evidence>
<gene>
    <name evidence="11" type="ORF">SAMN03080618_01603</name>
</gene>
<dbReference type="PROSITE" id="PS00759">
    <property type="entry name" value="ARGE_DAPE_CPG2_2"/>
    <property type="match status" value="1"/>
</dbReference>
<evidence type="ECO:0000256" key="7">
    <source>
        <dbReference type="ARBA" id="ARBA00022801"/>
    </source>
</evidence>
<dbReference type="Gene3D" id="3.30.70.360">
    <property type="match status" value="1"/>
</dbReference>
<dbReference type="RefSeq" id="WP_091520746.1">
    <property type="nucleotide sequence ID" value="NZ_FORF01000008.1"/>
</dbReference>
<dbReference type="Gene3D" id="3.40.630.10">
    <property type="entry name" value="Zn peptidases"/>
    <property type="match status" value="1"/>
</dbReference>
<dbReference type="NCBIfam" id="TIGR01892">
    <property type="entry name" value="AcOrn-deacetyl"/>
    <property type="match status" value="1"/>
</dbReference>
<keyword evidence="9" id="KW-0170">Cobalt</keyword>